<dbReference type="EMBL" id="JAUQUR010000002">
    <property type="protein sequence ID" value="MDX4069343.1"/>
    <property type="molecule type" value="Genomic_DNA"/>
</dbReference>
<organism evidence="1 2">
    <name type="scientific">Aliarcobacter skirrowii</name>
    <dbReference type="NCBI Taxonomy" id="28200"/>
    <lineage>
        <taxon>Bacteria</taxon>
        <taxon>Pseudomonadati</taxon>
        <taxon>Campylobacterota</taxon>
        <taxon>Epsilonproteobacteria</taxon>
        <taxon>Campylobacterales</taxon>
        <taxon>Arcobacteraceae</taxon>
        <taxon>Aliarcobacter</taxon>
    </lineage>
</organism>
<dbReference type="RefSeq" id="WP_319048043.1">
    <property type="nucleotide sequence ID" value="NZ_JAUQUP010000003.1"/>
</dbReference>
<protein>
    <submittedName>
        <fullName evidence="1">Uncharacterized protein</fullName>
    </submittedName>
</protein>
<proteinExistence type="predicted"/>
<dbReference type="AlphaFoldDB" id="A0AAW9DAM6"/>
<sequence>MTKLLNSAFEEISKLPELEQNIFARFIINEIESEKEWEKQFSNSEDLLSDLANIALKDFKNNKSLSCKFTF</sequence>
<comment type="caution">
    <text evidence="1">The sequence shown here is derived from an EMBL/GenBank/DDBJ whole genome shotgun (WGS) entry which is preliminary data.</text>
</comment>
<evidence type="ECO:0000313" key="2">
    <source>
        <dbReference type="Proteomes" id="UP001283691"/>
    </source>
</evidence>
<gene>
    <name evidence="1" type="ORF">Q6A80_06335</name>
</gene>
<dbReference type="Proteomes" id="UP001283691">
    <property type="component" value="Unassembled WGS sequence"/>
</dbReference>
<name>A0AAW9DAM6_9BACT</name>
<reference evidence="1" key="1">
    <citation type="journal article" date="2023" name="Front. Microbiol.">
        <title>Genomic diversity and taxonomic marker for Arcobacter species.</title>
        <authorList>
            <person name="Zhou G."/>
            <person name="Gu Y."/>
            <person name="Wang H."/>
            <person name="Chen X."/>
            <person name="Zhang X."/>
            <person name="Shao Z."/>
            <person name="Yan X."/>
            <person name="Zhang J."/>
            <person name="Zhang M."/>
        </authorList>
    </citation>
    <scope>NUCLEOTIDE SEQUENCE</scope>
    <source>
        <strain evidence="1">BJSY19SF1-2</strain>
    </source>
</reference>
<accession>A0AAW9DAM6</accession>
<reference evidence="1" key="2">
    <citation type="submission" date="2023-07" db="EMBL/GenBank/DDBJ databases">
        <authorList>
            <person name="Zhang M."/>
            <person name="Zhou G."/>
        </authorList>
    </citation>
    <scope>NUCLEOTIDE SEQUENCE</scope>
    <source>
        <strain evidence="1">BJSY19SF1-2</strain>
    </source>
</reference>
<evidence type="ECO:0000313" key="1">
    <source>
        <dbReference type="EMBL" id="MDX4069343.1"/>
    </source>
</evidence>